<accession>A0A7V5HZS0</accession>
<protein>
    <recommendedName>
        <fullName evidence="2">protein-glutamate O-methyltransferase</fullName>
        <ecNumber evidence="2">2.1.1.80</ecNumber>
    </recommendedName>
</protein>
<comment type="caution">
    <text evidence="7">The sequence shown here is derived from an EMBL/GenBank/DDBJ whole genome shotgun (WGS) entry which is preliminary data.</text>
</comment>
<reference evidence="7" key="1">
    <citation type="journal article" date="2020" name="mSystems">
        <title>Genome- and Community-Level Interaction Insights into Carbon Utilization and Element Cycling Functions of Hydrothermarchaeota in Hydrothermal Sediment.</title>
        <authorList>
            <person name="Zhou Z."/>
            <person name="Liu Y."/>
            <person name="Xu W."/>
            <person name="Pan J."/>
            <person name="Luo Z.H."/>
            <person name="Li M."/>
        </authorList>
    </citation>
    <scope>NUCLEOTIDE SEQUENCE [LARGE SCALE GENOMIC DNA]</scope>
    <source>
        <strain evidence="7">HyVt-92</strain>
    </source>
</reference>
<dbReference type="EC" id="2.1.1.80" evidence="2"/>
<evidence type="ECO:0000256" key="1">
    <source>
        <dbReference type="ARBA" id="ARBA00001541"/>
    </source>
</evidence>
<keyword evidence="4" id="KW-0808">Transferase</keyword>
<dbReference type="GO" id="GO:0032259">
    <property type="term" value="P:methylation"/>
    <property type="evidence" value="ECO:0007669"/>
    <property type="project" value="UniProtKB-KW"/>
</dbReference>
<evidence type="ECO:0000256" key="2">
    <source>
        <dbReference type="ARBA" id="ARBA00012534"/>
    </source>
</evidence>
<dbReference type="Pfam" id="PF01739">
    <property type="entry name" value="CheR"/>
    <property type="match status" value="1"/>
</dbReference>
<dbReference type="SUPFAM" id="SSF47757">
    <property type="entry name" value="Chemotaxis receptor methyltransferase CheR, N-terminal domain"/>
    <property type="match status" value="1"/>
</dbReference>
<dbReference type="Proteomes" id="UP000886070">
    <property type="component" value="Unassembled WGS sequence"/>
</dbReference>
<keyword evidence="3" id="KW-0489">Methyltransferase</keyword>
<dbReference type="SMART" id="SM00138">
    <property type="entry name" value="MeTrc"/>
    <property type="match status" value="1"/>
</dbReference>
<dbReference type="PIRSF" id="PIRSF000410">
    <property type="entry name" value="CheR"/>
    <property type="match status" value="1"/>
</dbReference>
<evidence type="ECO:0000256" key="5">
    <source>
        <dbReference type="ARBA" id="ARBA00022691"/>
    </source>
</evidence>
<evidence type="ECO:0000259" key="6">
    <source>
        <dbReference type="PROSITE" id="PS50123"/>
    </source>
</evidence>
<evidence type="ECO:0000256" key="3">
    <source>
        <dbReference type="ARBA" id="ARBA00022603"/>
    </source>
</evidence>
<dbReference type="InterPro" id="IPR029063">
    <property type="entry name" value="SAM-dependent_MTases_sf"/>
</dbReference>
<dbReference type="EMBL" id="DRTT01000153">
    <property type="protein sequence ID" value="HHF98950.1"/>
    <property type="molecule type" value="Genomic_DNA"/>
</dbReference>
<dbReference type="GO" id="GO:0008983">
    <property type="term" value="F:protein-glutamate O-methyltransferase activity"/>
    <property type="evidence" value="ECO:0007669"/>
    <property type="project" value="UniProtKB-EC"/>
</dbReference>
<dbReference type="InterPro" id="IPR022641">
    <property type="entry name" value="CheR_N"/>
</dbReference>
<dbReference type="Pfam" id="PF03705">
    <property type="entry name" value="CheR_N"/>
    <property type="match status" value="1"/>
</dbReference>
<keyword evidence="5" id="KW-0949">S-adenosyl-L-methionine</keyword>
<dbReference type="InterPro" id="IPR022642">
    <property type="entry name" value="CheR_C"/>
</dbReference>
<feature type="domain" description="CheR-type methyltransferase" evidence="6">
    <location>
        <begin position="1"/>
        <end position="276"/>
    </location>
</feature>
<dbReference type="AlphaFoldDB" id="A0A7V5HZS0"/>
<comment type="catalytic activity">
    <reaction evidence="1">
        <text>L-glutamyl-[protein] + S-adenosyl-L-methionine = [protein]-L-glutamate 5-O-methyl ester + S-adenosyl-L-homocysteine</text>
        <dbReference type="Rhea" id="RHEA:24452"/>
        <dbReference type="Rhea" id="RHEA-COMP:10208"/>
        <dbReference type="Rhea" id="RHEA-COMP:10311"/>
        <dbReference type="ChEBI" id="CHEBI:29973"/>
        <dbReference type="ChEBI" id="CHEBI:57856"/>
        <dbReference type="ChEBI" id="CHEBI:59789"/>
        <dbReference type="ChEBI" id="CHEBI:82795"/>
        <dbReference type="EC" id="2.1.1.80"/>
    </reaction>
</comment>
<dbReference type="PANTHER" id="PTHR24422:SF10">
    <property type="entry name" value="CHEMOTAXIS PROTEIN METHYLTRANSFERASE 2"/>
    <property type="match status" value="1"/>
</dbReference>
<dbReference type="InterPro" id="IPR000780">
    <property type="entry name" value="CheR_MeTrfase"/>
</dbReference>
<evidence type="ECO:0000256" key="4">
    <source>
        <dbReference type="ARBA" id="ARBA00022679"/>
    </source>
</evidence>
<organism evidence="7">
    <name type="scientific">Aerophobetes bacterium</name>
    <dbReference type="NCBI Taxonomy" id="2030807"/>
    <lineage>
        <taxon>Bacteria</taxon>
        <taxon>Candidatus Aerophobota</taxon>
    </lineage>
</organism>
<dbReference type="SUPFAM" id="SSF53335">
    <property type="entry name" value="S-adenosyl-L-methionine-dependent methyltransferases"/>
    <property type="match status" value="1"/>
</dbReference>
<proteinExistence type="predicted"/>
<dbReference type="Gene3D" id="3.40.50.150">
    <property type="entry name" value="Vaccinia Virus protein VP39"/>
    <property type="match status" value="1"/>
</dbReference>
<evidence type="ECO:0000313" key="7">
    <source>
        <dbReference type="EMBL" id="HHF98950.1"/>
    </source>
</evidence>
<dbReference type="InterPro" id="IPR036804">
    <property type="entry name" value="CheR_N_sf"/>
</dbReference>
<dbReference type="PRINTS" id="PR00996">
    <property type="entry name" value="CHERMTFRASE"/>
</dbReference>
<name>A0A7V5HZS0_UNCAE</name>
<dbReference type="PANTHER" id="PTHR24422">
    <property type="entry name" value="CHEMOTAXIS PROTEIN METHYLTRANSFERASE"/>
    <property type="match status" value="1"/>
</dbReference>
<dbReference type="Gene3D" id="1.10.155.10">
    <property type="entry name" value="Chemotaxis receptor methyltransferase CheR, N-terminal domain"/>
    <property type="match status" value="1"/>
</dbReference>
<dbReference type="InterPro" id="IPR026024">
    <property type="entry name" value="Chemotaxis_MeTrfase_CheR"/>
</dbReference>
<gene>
    <name evidence="7" type="ORF">ENL39_05645</name>
</gene>
<dbReference type="PROSITE" id="PS50123">
    <property type="entry name" value="CHER"/>
    <property type="match status" value="1"/>
</dbReference>
<sequence length="276" mass="32479">MKPLVLSQRQFKLFQSFINRKTGIFFDEKKKYFLESRISSRLEECGLEDPEEYFYLINQDPEELSAFVSSITIPETYFFRDYPQLKMFAEEILPSVCEEKRKKGVKSLRVWSAGCSTGEEPYTIAIILLEMLEDFNSWTVDILGTDINIKSLRKCKEAVYSPRSVKDVPFEYKRKYFISSDTRYVLKPEVKMLVRFDYLNLNDRIKMQSMRGFDFIFCRNVLIYFDTETSKKVISYFYDALNKGGYIFLGSSESISRLSSAFKLVRFKGGLAYMKE</sequence>
<dbReference type="InterPro" id="IPR050903">
    <property type="entry name" value="Bact_Chemotaxis_MeTrfase"/>
</dbReference>